<dbReference type="Proteomes" id="UP000696310">
    <property type="component" value="Unassembled WGS sequence"/>
</dbReference>
<comment type="caution">
    <text evidence="1">The sequence shown here is derived from an EMBL/GenBank/DDBJ whole genome shotgun (WGS) entry which is preliminary data.</text>
</comment>
<accession>A0AAW4P109</accession>
<reference evidence="1" key="1">
    <citation type="journal article" date="2021" name="bioRxiv">
        <title>Identification of Pectobacterium species isolated from the soft rot of tetecho (Neobuxbaumia tetetzo), a columnar cactus, and associated metagenomics.</title>
        <authorList>
            <person name="Vargas-Peralta D."/>
            <person name="Narvaez-Barragan D.A."/>
            <person name="de Sandozequi A."/>
            <person name="Romero-Gutierrez M.F."/>
            <person name="Segovia L."/>
            <person name="Martinez-Anaya C."/>
            <person name="Alcaraz L.D."/>
            <person name="de la Torre Almaraz R."/>
        </authorList>
    </citation>
    <scope>NUCLEOTIDE SEQUENCE</scope>
    <source>
        <strain evidence="1">A3</strain>
    </source>
</reference>
<dbReference type="AlphaFoldDB" id="A0AAW4P109"/>
<name>A0AAW4P109_9GAMM</name>
<protein>
    <submittedName>
        <fullName evidence="1">Uncharacterized protein</fullName>
    </submittedName>
</protein>
<evidence type="ECO:0000313" key="2">
    <source>
        <dbReference type="Proteomes" id="UP000696310"/>
    </source>
</evidence>
<dbReference type="EMBL" id="JAESHX010000059">
    <property type="protein sequence ID" value="MBW5893145.1"/>
    <property type="molecule type" value="Genomic_DNA"/>
</dbReference>
<organism evidence="1 2">
    <name type="scientific">Pectobacterium polaris</name>
    <dbReference type="NCBI Taxonomy" id="2042057"/>
    <lineage>
        <taxon>Bacteria</taxon>
        <taxon>Pseudomonadati</taxon>
        <taxon>Pseudomonadota</taxon>
        <taxon>Gammaproteobacteria</taxon>
        <taxon>Enterobacterales</taxon>
        <taxon>Pectobacteriaceae</taxon>
        <taxon>Pectobacterium</taxon>
    </lineage>
</organism>
<gene>
    <name evidence="1" type="ORF">IM880_13060</name>
</gene>
<reference evidence="1" key="2">
    <citation type="submission" date="2021-01" db="EMBL/GenBank/DDBJ databases">
        <authorList>
            <person name="Vargas Peralta D."/>
        </authorList>
    </citation>
    <scope>NUCLEOTIDE SEQUENCE</scope>
    <source>
        <strain evidence="1">A3</strain>
    </source>
</reference>
<evidence type="ECO:0000313" key="1">
    <source>
        <dbReference type="EMBL" id="MBW5893145.1"/>
    </source>
</evidence>
<dbReference type="RefSeq" id="WP_219679945.1">
    <property type="nucleotide sequence ID" value="NZ_JAESHX010000059.1"/>
</dbReference>
<proteinExistence type="predicted"/>
<sequence>MAHVPPVKRLEKTAQFIRLATRQIQENTPELAVRTLKNAENEINILSKDGKTNEQLASIIPQLIEWHKNRLDALELLETHADKPIDIGTDSPLLLTPEMVNVFQVAVILCKAIINDFPITLKNGEEPDSEELPS</sequence>